<name>A0A378B217_KLEPO</name>
<dbReference type="Proteomes" id="UP000255382">
    <property type="component" value="Unassembled WGS sequence"/>
</dbReference>
<reference evidence="4 5" key="1">
    <citation type="submission" date="2018-06" db="EMBL/GenBank/DDBJ databases">
        <authorList>
            <consortium name="Pathogen Informatics"/>
            <person name="Doyle S."/>
        </authorList>
    </citation>
    <scope>NUCLEOTIDE SEQUENCE [LARGE SCALE GENOMIC DNA]</scope>
    <source>
        <strain evidence="4 5">NCTC5050</strain>
    </source>
</reference>
<accession>A0A378B217</accession>
<protein>
    <submittedName>
        <fullName evidence="4">Coenzyme PQQ synthesis protein F</fullName>
    </submittedName>
</protein>
<evidence type="ECO:0000259" key="3">
    <source>
        <dbReference type="Pfam" id="PF22456"/>
    </source>
</evidence>
<gene>
    <name evidence="4" type="ORF">NCTC5050_04316</name>
</gene>
<sequence>MPPRALACRLAAGAAALSLTRRWRSLFIRRPLAILLPNARRKPRRCSTSRHRESRRGSCCDRPSTARPIRPRGLARGEQLRPLLAALRHAGGHGEWHLFDGSWQLTLQLPEPGRRPEAILQAILQQLALPVASLTPPPESIAIRYLMAQLPERLGTSGHQKGWLAALAGGSAEDAQWVARQLSLITAPVNPPMPAPAPCRRGVERLVYPGGDTALLVFIPLPDGASLAALRLLAQHCEPLFFQRLRVEQQIGYVVSCRYHRVADRDGLLMALQSPDRRAGGIAALW</sequence>
<dbReference type="EMBL" id="UGLZ01000005">
    <property type="protein sequence ID" value="STV27236.1"/>
    <property type="molecule type" value="Genomic_DNA"/>
</dbReference>
<keyword evidence="1" id="KW-0479">Metal-binding</keyword>
<feature type="domain" description="Coenzyme PQQ synthesis protein F-like C-terminal lobe" evidence="3">
    <location>
        <begin position="232"/>
        <end position="279"/>
    </location>
</feature>
<evidence type="ECO:0000256" key="1">
    <source>
        <dbReference type="ARBA" id="ARBA00022723"/>
    </source>
</evidence>
<proteinExistence type="predicted"/>
<feature type="region of interest" description="Disordered" evidence="2">
    <location>
        <begin position="43"/>
        <end position="70"/>
    </location>
</feature>
<evidence type="ECO:0000313" key="5">
    <source>
        <dbReference type="Proteomes" id="UP000255382"/>
    </source>
</evidence>
<dbReference type="Pfam" id="PF22456">
    <property type="entry name" value="PqqF-like_C_4"/>
    <property type="match status" value="1"/>
</dbReference>
<feature type="compositionally biased region" description="Basic residues" evidence="2">
    <location>
        <begin position="43"/>
        <end position="54"/>
    </location>
</feature>
<dbReference type="InterPro" id="IPR054734">
    <property type="entry name" value="PqqF-like_C_4"/>
</dbReference>
<keyword evidence="5" id="KW-1185">Reference proteome</keyword>
<evidence type="ECO:0000256" key="2">
    <source>
        <dbReference type="SAM" id="MobiDB-lite"/>
    </source>
</evidence>
<dbReference type="GO" id="GO:0046872">
    <property type="term" value="F:metal ion binding"/>
    <property type="evidence" value="ECO:0007669"/>
    <property type="project" value="UniProtKB-KW"/>
</dbReference>
<evidence type="ECO:0000313" key="4">
    <source>
        <dbReference type="EMBL" id="STV27236.1"/>
    </source>
</evidence>
<dbReference type="Gene3D" id="3.30.830.10">
    <property type="entry name" value="Metalloenzyme, LuxS/M16 peptidase-like"/>
    <property type="match status" value="1"/>
</dbReference>
<dbReference type="AlphaFoldDB" id="A0A378B217"/>
<dbReference type="SUPFAM" id="SSF63411">
    <property type="entry name" value="LuxS/MPP-like metallohydrolase"/>
    <property type="match status" value="1"/>
</dbReference>
<dbReference type="InterPro" id="IPR011249">
    <property type="entry name" value="Metalloenz_LuxS/M16"/>
</dbReference>
<organism evidence="4 5">
    <name type="scientific">Klebsiella pneumoniae subsp. ozaenae</name>
    <dbReference type="NCBI Taxonomy" id="574"/>
    <lineage>
        <taxon>Bacteria</taxon>
        <taxon>Pseudomonadati</taxon>
        <taxon>Pseudomonadota</taxon>
        <taxon>Gammaproteobacteria</taxon>
        <taxon>Enterobacterales</taxon>
        <taxon>Enterobacteriaceae</taxon>
        <taxon>Klebsiella/Raoultella group</taxon>
        <taxon>Klebsiella</taxon>
        <taxon>Klebsiella pneumoniae complex</taxon>
    </lineage>
</organism>